<dbReference type="AlphaFoldDB" id="W4FG08"/>
<protein>
    <submittedName>
        <fullName evidence="1">Uncharacterized protein</fullName>
    </submittedName>
</protein>
<proteinExistence type="predicted"/>
<organism evidence="1">
    <name type="scientific">Aphanomyces astaci</name>
    <name type="common">Crayfish plague agent</name>
    <dbReference type="NCBI Taxonomy" id="112090"/>
    <lineage>
        <taxon>Eukaryota</taxon>
        <taxon>Sar</taxon>
        <taxon>Stramenopiles</taxon>
        <taxon>Oomycota</taxon>
        <taxon>Saprolegniomycetes</taxon>
        <taxon>Saprolegniales</taxon>
        <taxon>Verrucalvaceae</taxon>
        <taxon>Aphanomyces</taxon>
    </lineage>
</organism>
<name>W4FG08_APHAT</name>
<dbReference type="EMBL" id="KI913224">
    <property type="protein sequence ID" value="ETV65776.1"/>
    <property type="molecule type" value="Genomic_DNA"/>
</dbReference>
<dbReference type="GeneID" id="20819585"/>
<gene>
    <name evidence="1" type="ORF">H257_17589</name>
</gene>
<accession>W4FG08</accession>
<dbReference type="VEuPathDB" id="FungiDB:H257_17589"/>
<dbReference type="STRING" id="112090.W4FG08"/>
<dbReference type="RefSeq" id="XP_009844751.1">
    <property type="nucleotide sequence ID" value="XM_009846449.1"/>
</dbReference>
<sequence length="637" mass="71743">MVTLAFAKTNCTAHRDALFSYKYLRTHRTGSLKLIRCFPHCCPSHSYGNFCSTSIDLKLGGVAPLQDVYAFARFQEANMRVYQVGDVFDAQLILGSCRSLQNPKGEWMPSQSSYHNETSQEMVFQLNHNNNLGWHYGWVGSSNQVHRACLHHLVGYVVEYAATDPTKFRVVQSTSSPPFIVMSYRRACYVCQKHRLQQDRLAPPATPLECACEGEFNNTRHLSVVNTPLPLAKPLLHGLDDPVAMERHLSVFLTFLSTPSVHFFSRQLPNLHDRVVHRLLQPMVETLSQNHQRPPISVPMSVVRSGVVSMVSTCDDVESLKSFCFDLALSSLTLASLHQHVAFFSTNAGHLLDRDALYDAFVQWIQWSHRILTNQLAPFNMTLPQLTKSIMQSAAQLRELNPINECLRRLDQSTGDHNSPGFDYFVAQLREVYMAKNSPAAFPSPIASTTSNLNGRWMYDSTNSVTYEDATSPELDFSLTTFLRCLTMGYSFQLRLVNHVLQIKSDLSAFDTVWSEFLLDSTPRVFRVFPNGESSMTHLSGFLHGDYIGREPAADTSIYLDFFSWPLLDHQVNRVTILLHLTQESHLVVAVTVASASLDQGGPDDVATLSAPDRCASYNSEKEVARANVSFLYRRPE</sequence>
<dbReference type="OrthoDB" id="63765at2759"/>
<reference evidence="1" key="1">
    <citation type="submission" date="2013-12" db="EMBL/GenBank/DDBJ databases">
        <title>The Genome Sequence of Aphanomyces astaci APO3.</title>
        <authorList>
            <consortium name="The Broad Institute Genomics Platform"/>
            <person name="Russ C."/>
            <person name="Tyler B."/>
            <person name="van West P."/>
            <person name="Dieguez-Uribeondo J."/>
            <person name="Young S.K."/>
            <person name="Zeng Q."/>
            <person name="Gargeya S."/>
            <person name="Fitzgerald M."/>
            <person name="Abouelleil A."/>
            <person name="Alvarado L."/>
            <person name="Chapman S.B."/>
            <person name="Gainer-Dewar J."/>
            <person name="Goldberg J."/>
            <person name="Griggs A."/>
            <person name="Gujja S."/>
            <person name="Hansen M."/>
            <person name="Howarth C."/>
            <person name="Imamovic A."/>
            <person name="Ireland A."/>
            <person name="Larimer J."/>
            <person name="McCowan C."/>
            <person name="Murphy C."/>
            <person name="Pearson M."/>
            <person name="Poon T.W."/>
            <person name="Priest M."/>
            <person name="Roberts A."/>
            <person name="Saif S."/>
            <person name="Shea T."/>
            <person name="Sykes S."/>
            <person name="Wortman J."/>
            <person name="Nusbaum C."/>
            <person name="Birren B."/>
        </authorList>
    </citation>
    <scope>NUCLEOTIDE SEQUENCE [LARGE SCALE GENOMIC DNA]</scope>
    <source>
        <strain evidence="1">APO3</strain>
    </source>
</reference>
<evidence type="ECO:0000313" key="1">
    <source>
        <dbReference type="EMBL" id="ETV65776.1"/>
    </source>
</evidence>